<dbReference type="GO" id="GO:0008863">
    <property type="term" value="F:formate dehydrogenase (NAD+) activity"/>
    <property type="evidence" value="ECO:0007669"/>
    <property type="project" value="TreeGrafter"/>
</dbReference>
<evidence type="ECO:0000313" key="4">
    <source>
        <dbReference type="EMBL" id="RDW23248.1"/>
    </source>
</evidence>
<evidence type="ECO:0000313" key="5">
    <source>
        <dbReference type="Proteomes" id="UP000256601"/>
    </source>
</evidence>
<dbReference type="FunFam" id="3.40.50.720:FF:000057">
    <property type="entry name" value="Formate dehydrogenase"/>
    <property type="match status" value="1"/>
</dbReference>
<dbReference type="EMBL" id="KZ859098">
    <property type="protein sequence ID" value="RDW23248.1"/>
    <property type="molecule type" value="Genomic_DNA"/>
</dbReference>
<dbReference type="PANTHER" id="PTHR42938">
    <property type="entry name" value="FORMATE DEHYDROGENASE 1"/>
    <property type="match status" value="1"/>
</dbReference>
<dbReference type="GO" id="GO:0016616">
    <property type="term" value="F:oxidoreductase activity, acting on the CH-OH group of donors, NAD or NADP as acceptor"/>
    <property type="evidence" value="ECO:0007669"/>
    <property type="project" value="InterPro"/>
</dbReference>
<accession>A0A371BYS4</accession>
<keyword evidence="2" id="KW-0520">NAD</keyword>
<dbReference type="Proteomes" id="UP000256601">
    <property type="component" value="Unassembled WGS sequence"/>
</dbReference>
<dbReference type="AlphaFoldDB" id="A0A371BYS4"/>
<dbReference type="InterPro" id="IPR036291">
    <property type="entry name" value="NAD(P)-bd_dom_sf"/>
</dbReference>
<dbReference type="GO" id="GO:0042183">
    <property type="term" value="P:formate catabolic process"/>
    <property type="evidence" value="ECO:0007669"/>
    <property type="project" value="UniProtKB-ARBA"/>
</dbReference>
<proteinExistence type="predicted"/>
<dbReference type="VEuPathDB" id="FungiDB:YALI0_F28765g"/>
<dbReference type="Gene3D" id="3.40.50.720">
    <property type="entry name" value="NAD(P)-binding Rossmann-like Domain"/>
    <property type="match status" value="2"/>
</dbReference>
<dbReference type="Pfam" id="PF02826">
    <property type="entry name" value="2-Hacid_dh_C"/>
    <property type="match status" value="1"/>
</dbReference>
<dbReference type="NCBIfam" id="NF005750">
    <property type="entry name" value="PRK07574.1"/>
    <property type="match status" value="1"/>
</dbReference>
<dbReference type="GO" id="GO:0051287">
    <property type="term" value="F:NAD binding"/>
    <property type="evidence" value="ECO:0007669"/>
    <property type="project" value="InterPro"/>
</dbReference>
<protein>
    <recommendedName>
        <fullName evidence="3">D-isomer specific 2-hydroxyacid dehydrogenase NAD-binding domain-containing protein</fullName>
    </recommendedName>
</protein>
<dbReference type="InterPro" id="IPR029753">
    <property type="entry name" value="D-isomer_DH_CS"/>
</dbReference>
<organism evidence="4 5">
    <name type="scientific">Yarrowia lipolytica</name>
    <name type="common">Candida lipolytica</name>
    <dbReference type="NCBI Taxonomy" id="4952"/>
    <lineage>
        <taxon>Eukaryota</taxon>
        <taxon>Fungi</taxon>
        <taxon>Dikarya</taxon>
        <taxon>Ascomycota</taxon>
        <taxon>Saccharomycotina</taxon>
        <taxon>Dipodascomycetes</taxon>
        <taxon>Dipodascales</taxon>
        <taxon>Dipodascales incertae sedis</taxon>
        <taxon>Yarrowia</taxon>
    </lineage>
</organism>
<feature type="domain" description="D-isomer specific 2-hydroxyacid dehydrogenase NAD-binding" evidence="3">
    <location>
        <begin position="150"/>
        <end position="282"/>
    </location>
</feature>
<reference evidence="4 5" key="1">
    <citation type="submission" date="2018-07" db="EMBL/GenBank/DDBJ databases">
        <title>Draft Genome Assemblies for Five Robust Yarrowia lipolytica Strains Exhibiting High Lipid Production and Pentose Sugar Utilization and Sugar Alcohol Secretion from Undetoxified Lignocellulosic Biomass Hydrolysates.</title>
        <authorList>
            <consortium name="DOE Joint Genome Institute"/>
            <person name="Walker C."/>
            <person name="Ryu S."/>
            <person name="Na H."/>
            <person name="Zane M."/>
            <person name="LaButti K."/>
            <person name="Lipzen A."/>
            <person name="Haridas S."/>
            <person name="Barry K."/>
            <person name="Grigoriev I.V."/>
            <person name="Quarterman J."/>
            <person name="Slininger P."/>
            <person name="Dien B."/>
            <person name="Trinh C.T."/>
        </authorList>
    </citation>
    <scope>NUCLEOTIDE SEQUENCE [LARGE SCALE GENOMIC DNA]</scope>
    <source>
        <strain evidence="4 5">YB392</strain>
    </source>
</reference>
<dbReference type="VEuPathDB" id="FungiDB:YALI1_F36584g"/>
<sequence length="336" mass="36930">MNGSRIPYCGDSNELGIRSLLESQGHTLVTTSSKDGDDSVLDMEIVDADVVITTPFHPGYITRERIDKAKKLKICITAGVGSDHVDLDAANARDIAVLEVTGSNVQSVAEHVVMTMLVLVRNFVPAHEQIISGGWDVAAVAKDSYDLEGKRCKPFDPMEMLYYDYQPMPADVEKEIGCRRVESLEKMLSPCDVVTINCPLHASTKGLSNKKLISHMKDGAWLVNTARGAICVTEDIVEALESGKIRGYVGDVWFPQPAPKDHSWRIMRNKYGGGNAMTPHISGTSIDAQARYAKGTKNIFEVFFSGKQGYRPQDIICINGNYGTKAYGDDKEHSKK</sequence>
<evidence type="ECO:0000256" key="1">
    <source>
        <dbReference type="ARBA" id="ARBA00023002"/>
    </source>
</evidence>
<dbReference type="SUPFAM" id="SSF51735">
    <property type="entry name" value="NAD(P)-binding Rossmann-fold domains"/>
    <property type="match status" value="1"/>
</dbReference>
<name>A0A371BYS4_YARLL</name>
<dbReference type="GO" id="GO:0005829">
    <property type="term" value="C:cytosol"/>
    <property type="evidence" value="ECO:0007669"/>
    <property type="project" value="TreeGrafter"/>
</dbReference>
<gene>
    <name evidence="4" type="ORF">B0I71DRAFT_177154</name>
</gene>
<evidence type="ECO:0000259" key="3">
    <source>
        <dbReference type="Pfam" id="PF02826"/>
    </source>
</evidence>
<dbReference type="PROSITE" id="PS00671">
    <property type="entry name" value="D_2_HYDROXYACID_DH_3"/>
    <property type="match status" value="1"/>
</dbReference>
<dbReference type="SUPFAM" id="SSF52283">
    <property type="entry name" value="Formate/glycerate dehydrogenase catalytic domain-like"/>
    <property type="match status" value="1"/>
</dbReference>
<dbReference type="InterPro" id="IPR006140">
    <property type="entry name" value="D-isomer_DH_NAD-bd"/>
</dbReference>
<dbReference type="PANTHER" id="PTHR42938:SF9">
    <property type="entry name" value="FORMATE DEHYDROGENASE 1"/>
    <property type="match status" value="1"/>
</dbReference>
<keyword evidence="1" id="KW-0560">Oxidoreductase</keyword>
<dbReference type="PROSITE" id="PS00670">
    <property type="entry name" value="D_2_HYDROXYACID_DH_2"/>
    <property type="match status" value="1"/>
</dbReference>
<evidence type="ECO:0000256" key="2">
    <source>
        <dbReference type="ARBA" id="ARBA00023027"/>
    </source>
</evidence>